<reference evidence="2 3" key="1">
    <citation type="submission" date="2017-04" db="EMBL/GenBank/DDBJ databases">
        <title>MLSA of the genus Halorubrum.</title>
        <authorList>
            <person name="De La Haba R."/>
            <person name="Sanchez-Porro C."/>
            <person name="Infante-Dominguez C."/>
            <person name="Ventosa A."/>
        </authorList>
    </citation>
    <scope>NUCLEOTIDE SEQUENCE [LARGE SCALE GENOMIC DNA]</scope>
    <source>
        <strain evidence="2 3">DSM 17463</strain>
    </source>
</reference>
<organism evidence="2 3">
    <name type="scientific">Halorubrum ezzemoulense DSM 17463</name>
    <dbReference type="NCBI Taxonomy" id="1121945"/>
    <lineage>
        <taxon>Archaea</taxon>
        <taxon>Methanobacteriati</taxon>
        <taxon>Methanobacteriota</taxon>
        <taxon>Stenosarchaea group</taxon>
        <taxon>Halobacteria</taxon>
        <taxon>Halobacteriales</taxon>
        <taxon>Haloferacaceae</taxon>
        <taxon>Halorubrum</taxon>
    </lineage>
</organism>
<comment type="caution">
    <text evidence="2">The sequence shown here is derived from an EMBL/GenBank/DDBJ whole genome shotgun (WGS) entry which is preliminary data.</text>
</comment>
<name>A0A1X4HAT3_HALEZ</name>
<dbReference type="RefSeq" id="WP_049929328.1">
    <property type="nucleotide sequence ID" value="NZ_ATXS01000001.1"/>
</dbReference>
<sequence>MSTTSPPGVERTLRGCRPADVDPVVIDAADLDSTAPEHLRDLKRGLAARGYQPAAVAAEAEFDTESTLERQREVDRLRGLLRAAAFLGAGRIEVSVTGEVREEARTALAALAERADREGVELVRVGADAGGA</sequence>
<proteinExistence type="predicted"/>
<dbReference type="EMBL" id="NEDJ01000005">
    <property type="protein sequence ID" value="OSP10355.1"/>
    <property type="molecule type" value="Genomic_DNA"/>
</dbReference>
<dbReference type="InterPro" id="IPR058267">
    <property type="entry name" value="DUF7961"/>
</dbReference>
<protein>
    <recommendedName>
        <fullName evidence="1">DUF7961 domain-containing protein</fullName>
    </recommendedName>
</protein>
<evidence type="ECO:0000259" key="1">
    <source>
        <dbReference type="Pfam" id="PF25905"/>
    </source>
</evidence>
<evidence type="ECO:0000313" key="3">
    <source>
        <dbReference type="Proteomes" id="UP000193587"/>
    </source>
</evidence>
<dbReference type="Proteomes" id="UP000193587">
    <property type="component" value="Unassembled WGS sequence"/>
</dbReference>
<evidence type="ECO:0000313" key="2">
    <source>
        <dbReference type="EMBL" id="OSP10355.1"/>
    </source>
</evidence>
<dbReference type="eggNOG" id="arCOG10129">
    <property type="taxonomic scope" value="Archaea"/>
</dbReference>
<dbReference type="Gene3D" id="3.20.20.150">
    <property type="entry name" value="Divalent-metal-dependent TIM barrel enzymes"/>
    <property type="match status" value="1"/>
</dbReference>
<accession>A0A1X4HAT3</accession>
<gene>
    <name evidence="2" type="ORF">B9H04_02720</name>
</gene>
<dbReference type="InterPro" id="IPR036237">
    <property type="entry name" value="Xyl_isomerase-like_sf"/>
</dbReference>
<dbReference type="SUPFAM" id="SSF51658">
    <property type="entry name" value="Xylose isomerase-like"/>
    <property type="match status" value="1"/>
</dbReference>
<feature type="domain" description="DUF7961" evidence="1">
    <location>
        <begin position="20"/>
        <end position="122"/>
    </location>
</feature>
<dbReference type="Pfam" id="PF25905">
    <property type="entry name" value="DUF7961"/>
    <property type="match status" value="1"/>
</dbReference>
<dbReference type="AlphaFoldDB" id="A0A1X4HAT3"/>